<comment type="similarity">
    <text evidence="2 4">Belongs to the terpene synthase family.</text>
</comment>
<gene>
    <name evidence="5" type="ORF">QBC34DRAFT_479937</name>
</gene>
<name>A0AAV9G259_9PEZI</name>
<dbReference type="InterPro" id="IPR034686">
    <property type="entry name" value="Terpene_cyclase-like_2"/>
</dbReference>
<keyword evidence="6" id="KW-1185">Reference proteome</keyword>
<dbReference type="PANTHER" id="PTHR35201:SF4">
    <property type="entry name" value="BETA-PINACENE SYNTHASE-RELATED"/>
    <property type="match status" value="1"/>
</dbReference>
<evidence type="ECO:0000256" key="3">
    <source>
        <dbReference type="ARBA" id="ARBA00022842"/>
    </source>
</evidence>
<accession>A0AAV9G259</accession>
<dbReference type="AlphaFoldDB" id="A0AAV9G259"/>
<dbReference type="SFLD" id="SFLDG01020">
    <property type="entry name" value="Terpene_Cyclase_Like_2"/>
    <property type="match status" value="1"/>
</dbReference>
<dbReference type="SUPFAM" id="SSF48576">
    <property type="entry name" value="Terpenoid synthases"/>
    <property type="match status" value="1"/>
</dbReference>
<dbReference type="Proteomes" id="UP001321760">
    <property type="component" value="Unassembled WGS sequence"/>
</dbReference>
<comment type="caution">
    <text evidence="5">The sequence shown here is derived from an EMBL/GenBank/DDBJ whole genome shotgun (WGS) entry which is preliminary data.</text>
</comment>
<dbReference type="PANTHER" id="PTHR35201">
    <property type="entry name" value="TERPENE SYNTHASE"/>
    <property type="match status" value="1"/>
</dbReference>
<dbReference type="EC" id="4.2.3.-" evidence="4"/>
<dbReference type="Gene3D" id="1.10.600.10">
    <property type="entry name" value="Farnesyl Diphosphate Synthase"/>
    <property type="match status" value="1"/>
</dbReference>
<keyword evidence="4" id="KW-0456">Lyase</keyword>
<reference evidence="5" key="1">
    <citation type="journal article" date="2023" name="Mol. Phylogenet. Evol.">
        <title>Genome-scale phylogeny and comparative genomics of the fungal order Sordariales.</title>
        <authorList>
            <person name="Hensen N."/>
            <person name="Bonometti L."/>
            <person name="Westerberg I."/>
            <person name="Brannstrom I.O."/>
            <person name="Guillou S."/>
            <person name="Cros-Aarteil S."/>
            <person name="Calhoun S."/>
            <person name="Haridas S."/>
            <person name="Kuo A."/>
            <person name="Mondo S."/>
            <person name="Pangilinan J."/>
            <person name="Riley R."/>
            <person name="LaButti K."/>
            <person name="Andreopoulos B."/>
            <person name="Lipzen A."/>
            <person name="Chen C."/>
            <person name="Yan M."/>
            <person name="Daum C."/>
            <person name="Ng V."/>
            <person name="Clum A."/>
            <person name="Steindorff A."/>
            <person name="Ohm R.A."/>
            <person name="Martin F."/>
            <person name="Silar P."/>
            <person name="Natvig D.O."/>
            <person name="Lalanne C."/>
            <person name="Gautier V."/>
            <person name="Ament-Velasquez S.L."/>
            <person name="Kruys A."/>
            <person name="Hutchinson M.I."/>
            <person name="Powell A.J."/>
            <person name="Barry K."/>
            <person name="Miller A.N."/>
            <person name="Grigoriev I.V."/>
            <person name="Debuchy R."/>
            <person name="Gladieux P."/>
            <person name="Hiltunen Thoren M."/>
            <person name="Johannesson H."/>
        </authorList>
    </citation>
    <scope>NUCLEOTIDE SEQUENCE</scope>
    <source>
        <strain evidence="5">PSN243</strain>
    </source>
</reference>
<dbReference type="EMBL" id="MU866011">
    <property type="protein sequence ID" value="KAK4442589.1"/>
    <property type="molecule type" value="Genomic_DNA"/>
</dbReference>
<evidence type="ECO:0000256" key="1">
    <source>
        <dbReference type="ARBA" id="ARBA00001946"/>
    </source>
</evidence>
<protein>
    <recommendedName>
        <fullName evidence="4">Terpene synthase</fullName>
        <ecNumber evidence="4">4.2.3.-</ecNumber>
    </recommendedName>
</protein>
<organism evidence="5 6">
    <name type="scientific">Podospora aff. communis PSN243</name>
    <dbReference type="NCBI Taxonomy" id="3040156"/>
    <lineage>
        <taxon>Eukaryota</taxon>
        <taxon>Fungi</taxon>
        <taxon>Dikarya</taxon>
        <taxon>Ascomycota</taxon>
        <taxon>Pezizomycotina</taxon>
        <taxon>Sordariomycetes</taxon>
        <taxon>Sordariomycetidae</taxon>
        <taxon>Sordariales</taxon>
        <taxon>Podosporaceae</taxon>
        <taxon>Podospora</taxon>
    </lineage>
</organism>
<dbReference type="InterPro" id="IPR008949">
    <property type="entry name" value="Isoprenoid_synthase_dom_sf"/>
</dbReference>
<dbReference type="SFLD" id="SFLDS00005">
    <property type="entry name" value="Isoprenoid_Synthase_Type_I"/>
    <property type="match status" value="1"/>
</dbReference>
<dbReference type="GO" id="GO:0010333">
    <property type="term" value="F:terpene synthase activity"/>
    <property type="evidence" value="ECO:0007669"/>
    <property type="project" value="InterPro"/>
</dbReference>
<dbReference type="GO" id="GO:0008299">
    <property type="term" value="P:isoprenoid biosynthetic process"/>
    <property type="evidence" value="ECO:0007669"/>
    <property type="project" value="UniProtKB-ARBA"/>
</dbReference>
<evidence type="ECO:0000313" key="6">
    <source>
        <dbReference type="Proteomes" id="UP001321760"/>
    </source>
</evidence>
<keyword evidence="3 4" id="KW-0460">Magnesium</keyword>
<sequence length="427" mass="48794">MAAVPVKLPDFLDYWPWQRELNPYYEEAKRVANAWAHSFGFFDKKSQDAFDRCEFSRLAMLVYPWMNKAQAISACKLMVLFYVYDEFTDVEGPEACAKIADMVMDALHNPHKPRPAGEFGIAELARQFWAEAIKIASPMSQRHFLETFQQYVDSVTEQAVDRETDRVRTIDEYWPVRDHTGGCPPCFNFIELDLDFPEELFRSPELERLRENANRSIAGCNDVYSYNIERARGHALHNIVTIAMYEKKLDVQQAVKWFNDWHNEILHEFLALREEVDVMTRERYGDEVAKQVRFYVDGMAKWVRGSDDWHFEGQRHFGEMGPEIQKKKEVLMLPKVELDVARKGIPAGEGGDGEKIKNLLESNNVAALQIDVAVPAVGAAGSGAATVQEGGGKRWWHGRATGGAEKNVVKRFSTAMLAVVGFFRKLT</sequence>
<evidence type="ECO:0000256" key="2">
    <source>
        <dbReference type="ARBA" id="ARBA00006333"/>
    </source>
</evidence>
<keyword evidence="4" id="KW-0479">Metal-binding</keyword>
<comment type="cofactor">
    <cofactor evidence="1 4">
        <name>Mg(2+)</name>
        <dbReference type="ChEBI" id="CHEBI:18420"/>
    </cofactor>
</comment>
<evidence type="ECO:0000256" key="4">
    <source>
        <dbReference type="RuleBase" id="RU366034"/>
    </source>
</evidence>
<reference evidence="5" key="2">
    <citation type="submission" date="2023-05" db="EMBL/GenBank/DDBJ databases">
        <authorList>
            <consortium name="Lawrence Berkeley National Laboratory"/>
            <person name="Steindorff A."/>
            <person name="Hensen N."/>
            <person name="Bonometti L."/>
            <person name="Westerberg I."/>
            <person name="Brannstrom I.O."/>
            <person name="Guillou S."/>
            <person name="Cros-Aarteil S."/>
            <person name="Calhoun S."/>
            <person name="Haridas S."/>
            <person name="Kuo A."/>
            <person name="Mondo S."/>
            <person name="Pangilinan J."/>
            <person name="Riley R."/>
            <person name="Labutti K."/>
            <person name="Andreopoulos B."/>
            <person name="Lipzen A."/>
            <person name="Chen C."/>
            <person name="Yanf M."/>
            <person name="Daum C."/>
            <person name="Ng V."/>
            <person name="Clum A."/>
            <person name="Ohm R."/>
            <person name="Martin F."/>
            <person name="Silar P."/>
            <person name="Natvig D."/>
            <person name="Lalanne C."/>
            <person name="Gautier V."/>
            <person name="Ament-Velasquez S.L."/>
            <person name="Kruys A."/>
            <person name="Hutchinson M.I."/>
            <person name="Powell A.J."/>
            <person name="Barry K."/>
            <person name="Miller A.N."/>
            <person name="Grigoriev I.V."/>
            <person name="Debuchy R."/>
            <person name="Gladieux P."/>
            <person name="Thoren M.H."/>
            <person name="Johannesson H."/>
        </authorList>
    </citation>
    <scope>NUCLEOTIDE SEQUENCE</scope>
    <source>
        <strain evidence="5">PSN243</strain>
    </source>
</reference>
<evidence type="ECO:0000313" key="5">
    <source>
        <dbReference type="EMBL" id="KAK4442589.1"/>
    </source>
</evidence>
<dbReference type="Pfam" id="PF19086">
    <property type="entry name" value="Terpene_syn_C_2"/>
    <property type="match status" value="1"/>
</dbReference>
<dbReference type="GO" id="GO:0046872">
    <property type="term" value="F:metal ion binding"/>
    <property type="evidence" value="ECO:0007669"/>
    <property type="project" value="UniProtKB-KW"/>
</dbReference>
<proteinExistence type="inferred from homology"/>